<accession>Q8ZZA0</accession>
<gene>
    <name evidence="1" type="ordered locus">PAE0364</name>
</gene>
<dbReference type="STRING" id="178306.PAE0364"/>
<dbReference type="InterPro" id="IPR012490">
    <property type="entry name" value="PaRep2a"/>
</dbReference>
<dbReference type="KEGG" id="pai:PAE0364"/>
<dbReference type="EnsemblBacteria" id="AAL62741">
    <property type="protein sequence ID" value="AAL62741"/>
    <property type="gene ID" value="PAE0364"/>
</dbReference>
<dbReference type="InParanoid" id="Q8ZZA0"/>
<dbReference type="Pfam" id="PF07903">
    <property type="entry name" value="PaRep2a"/>
    <property type="match status" value="1"/>
</dbReference>
<protein>
    <submittedName>
        <fullName evidence="1">PaREP2a</fullName>
    </submittedName>
</protein>
<dbReference type="AlphaFoldDB" id="Q8ZZA0"/>
<proteinExistence type="predicted"/>
<dbReference type="EMBL" id="AE009441">
    <property type="protein sequence ID" value="AAL62741.1"/>
    <property type="molecule type" value="Genomic_DNA"/>
</dbReference>
<dbReference type="PATRIC" id="fig|178306.9.peg.275"/>
<dbReference type="HOGENOM" id="CLU_214148_0_0_2"/>
<keyword evidence="2" id="KW-1185">Reference proteome</keyword>
<evidence type="ECO:0000313" key="1">
    <source>
        <dbReference type="EMBL" id="AAL62741.1"/>
    </source>
</evidence>
<dbReference type="Proteomes" id="UP000002439">
    <property type="component" value="Chromosome"/>
</dbReference>
<name>Q8ZZA0_PYRAE</name>
<evidence type="ECO:0000313" key="2">
    <source>
        <dbReference type="Proteomes" id="UP000002439"/>
    </source>
</evidence>
<sequence length="48" mass="5401">MTEKRAVCKVGDKTAAFYVFDTPHGVYLKPEIKLVDYWIKVAPRGDGS</sequence>
<reference evidence="1 2" key="1">
    <citation type="journal article" date="2002" name="Proc. Natl. Acad. Sci. U.S.A.">
        <title>Genome sequence of the hyperthermophilic crenarchaeon Pyrobaculum aerophilum.</title>
        <authorList>
            <person name="Fitz-Gibbon S.T."/>
            <person name="Ladner H."/>
            <person name="Kim U.J."/>
            <person name="Stetter K.O."/>
            <person name="Simon M.I."/>
            <person name="Miller J.H."/>
        </authorList>
    </citation>
    <scope>NUCLEOTIDE SEQUENCE [LARGE SCALE GENOMIC DNA]</scope>
    <source>
        <strain evidence="2">ATCC 51768 / DSM 7523 / JCM 9630 / CIP 104966 / NBRC 100827 / IM2</strain>
    </source>
</reference>
<organism evidence="1 2">
    <name type="scientific">Pyrobaculum aerophilum (strain ATCC 51768 / DSM 7523 / JCM 9630 / CIP 104966 / NBRC 100827 / IM2)</name>
    <dbReference type="NCBI Taxonomy" id="178306"/>
    <lineage>
        <taxon>Archaea</taxon>
        <taxon>Thermoproteota</taxon>
        <taxon>Thermoprotei</taxon>
        <taxon>Thermoproteales</taxon>
        <taxon>Thermoproteaceae</taxon>
        <taxon>Pyrobaculum</taxon>
    </lineage>
</organism>